<sequence>MSVTDGLLGPILGGVLAFVGAIVAAVLSFVLSRRNRTRRFDEEYARGFLNGGTNAPVKHRDNLSVTLKVMTDSPSHELVRMPNLNGFNIHQGAIGGVNNLHHGSRRLVEYWRSLEVNDI</sequence>
<name>A0A9W8NPC9_9PEZI</name>
<gene>
    <name evidence="2" type="ORF">NPX13_g471</name>
</gene>
<feature type="transmembrane region" description="Helical" evidence="1">
    <location>
        <begin position="6"/>
        <end position="31"/>
    </location>
</feature>
<evidence type="ECO:0000313" key="3">
    <source>
        <dbReference type="Proteomes" id="UP001148614"/>
    </source>
</evidence>
<keyword evidence="1" id="KW-0812">Transmembrane</keyword>
<keyword evidence="3" id="KW-1185">Reference proteome</keyword>
<keyword evidence="1" id="KW-1133">Transmembrane helix</keyword>
<dbReference type="EMBL" id="JANPWZ010000030">
    <property type="protein sequence ID" value="KAJ3580093.1"/>
    <property type="molecule type" value="Genomic_DNA"/>
</dbReference>
<protein>
    <submittedName>
        <fullName evidence="2">Uncharacterized protein</fullName>
    </submittedName>
</protein>
<dbReference type="AlphaFoldDB" id="A0A9W8NPC9"/>
<evidence type="ECO:0000313" key="2">
    <source>
        <dbReference type="EMBL" id="KAJ3580093.1"/>
    </source>
</evidence>
<proteinExistence type="predicted"/>
<comment type="caution">
    <text evidence="2">The sequence shown here is derived from an EMBL/GenBank/DDBJ whole genome shotgun (WGS) entry which is preliminary data.</text>
</comment>
<evidence type="ECO:0000256" key="1">
    <source>
        <dbReference type="SAM" id="Phobius"/>
    </source>
</evidence>
<keyword evidence="1" id="KW-0472">Membrane</keyword>
<accession>A0A9W8NPC9</accession>
<dbReference type="Proteomes" id="UP001148614">
    <property type="component" value="Unassembled WGS sequence"/>
</dbReference>
<organism evidence="2 3">
    <name type="scientific">Xylaria arbuscula</name>
    <dbReference type="NCBI Taxonomy" id="114810"/>
    <lineage>
        <taxon>Eukaryota</taxon>
        <taxon>Fungi</taxon>
        <taxon>Dikarya</taxon>
        <taxon>Ascomycota</taxon>
        <taxon>Pezizomycotina</taxon>
        <taxon>Sordariomycetes</taxon>
        <taxon>Xylariomycetidae</taxon>
        <taxon>Xylariales</taxon>
        <taxon>Xylariaceae</taxon>
        <taxon>Xylaria</taxon>
    </lineage>
</organism>
<reference evidence="2" key="1">
    <citation type="submission" date="2022-07" db="EMBL/GenBank/DDBJ databases">
        <title>Genome Sequence of Xylaria arbuscula.</title>
        <authorList>
            <person name="Buettner E."/>
        </authorList>
    </citation>
    <scope>NUCLEOTIDE SEQUENCE</scope>
    <source>
        <strain evidence="2">VT107</strain>
    </source>
</reference>